<feature type="signal peptide" evidence="1">
    <location>
        <begin position="1"/>
        <end position="25"/>
    </location>
</feature>
<accession>A0A380Q3D4</accession>
<dbReference type="RefSeq" id="WP_115114917.1">
    <property type="nucleotide sequence ID" value="NZ_UHJC01000001.1"/>
</dbReference>
<dbReference type="Proteomes" id="UP000255087">
    <property type="component" value="Unassembled WGS sequence"/>
</dbReference>
<dbReference type="AlphaFoldDB" id="A0A380Q3D4"/>
<evidence type="ECO:0000313" key="3">
    <source>
        <dbReference type="Proteomes" id="UP000255087"/>
    </source>
</evidence>
<proteinExistence type="predicted"/>
<keyword evidence="1" id="KW-0732">Signal</keyword>
<name>A0A380Q3D4_YERPU</name>
<evidence type="ECO:0000256" key="1">
    <source>
        <dbReference type="SAM" id="SignalP"/>
    </source>
</evidence>
<gene>
    <name evidence="2" type="ORF">NCTC8580_00348</name>
</gene>
<feature type="chain" id="PRO_5017078834" evidence="1">
    <location>
        <begin position="26"/>
        <end position="76"/>
    </location>
</feature>
<reference evidence="2 3" key="1">
    <citation type="submission" date="2018-06" db="EMBL/GenBank/DDBJ databases">
        <authorList>
            <consortium name="Pathogen Informatics"/>
            <person name="Doyle S."/>
        </authorList>
    </citation>
    <scope>NUCLEOTIDE SEQUENCE [LARGE SCALE GENOMIC DNA]</scope>
    <source>
        <strain evidence="2 3">NCTC8580</strain>
    </source>
</reference>
<protein>
    <submittedName>
        <fullName evidence="2">Uncharacterized protein</fullName>
    </submittedName>
</protein>
<dbReference type="EMBL" id="UHJC01000001">
    <property type="protein sequence ID" value="SUP80298.1"/>
    <property type="molecule type" value="Genomic_DNA"/>
</dbReference>
<organism evidence="2 3">
    <name type="scientific">Yersinia pseudotuberculosis</name>
    <dbReference type="NCBI Taxonomy" id="633"/>
    <lineage>
        <taxon>Bacteria</taxon>
        <taxon>Pseudomonadati</taxon>
        <taxon>Pseudomonadota</taxon>
        <taxon>Gammaproteobacteria</taxon>
        <taxon>Enterobacterales</taxon>
        <taxon>Yersiniaceae</taxon>
        <taxon>Yersinia</taxon>
    </lineage>
</organism>
<sequence>MKKYATSIFSGLIYICCMSVGNAVAGDNTISLGYAQTDSRLLKDNIDYIKDYIYPVGFFSDYKDQKGITLAVTLIP</sequence>
<evidence type="ECO:0000313" key="2">
    <source>
        <dbReference type="EMBL" id="SUP80298.1"/>
    </source>
</evidence>